<dbReference type="InParanoid" id="A0A168T072"/>
<feature type="region of interest" description="Disordered" evidence="1">
    <location>
        <begin position="370"/>
        <end position="405"/>
    </location>
</feature>
<feature type="compositionally biased region" description="Polar residues" evidence="1">
    <location>
        <begin position="1"/>
        <end position="20"/>
    </location>
</feature>
<evidence type="ECO:0000313" key="3">
    <source>
        <dbReference type="Proteomes" id="UP000078561"/>
    </source>
</evidence>
<name>A0A168T072_ABSGL</name>
<dbReference type="Proteomes" id="UP000078561">
    <property type="component" value="Unassembled WGS sequence"/>
</dbReference>
<feature type="compositionally biased region" description="Polar residues" evidence="1">
    <location>
        <begin position="311"/>
        <end position="324"/>
    </location>
</feature>
<proteinExistence type="predicted"/>
<dbReference type="EMBL" id="LT554999">
    <property type="protein sequence ID" value="SAM09245.1"/>
    <property type="molecule type" value="Genomic_DNA"/>
</dbReference>
<sequence length="432" mass="47392">MTLGSGNNHHPQQPAPSDSWHTYMANGASEGSSLVPAFPATSLPENFPHLSVSDILSTYEHDTDLLKHVLAAKAQEDRRKTAEEFRQAEEARLRNKFADFNMDDYQQGAYASAEKKQPIILQESSSTAYHNQTMMGESSLQARERYNLQDNPIQLDLLLSSPPEASLSMMMTDQDTPSIYVTDHHHSCQSTDTKHAITTPVVPSHDINMSVPIPTSFSLPSSFATPGLWASPLATSGLSPRFDSFLSPTARKTKMDLAASPSSSTTSSASSTSSIDFHRQQASAKLTSSDMPRNSGTSEKKENSKQKRRQSSITNLPGFSSSTHVMRWAATKKKKPVPPPMVNVNQEPHTPLDHGVVMDKLRAKLLRLPPDENTTGEAPITAPPQIPSPPQPSSPPPPVDTQPTTGILFLDLKNMTTRRKKSYSVTNDCRYC</sequence>
<feature type="compositionally biased region" description="Polar residues" evidence="1">
    <location>
        <begin position="280"/>
        <end position="297"/>
    </location>
</feature>
<accession>A0A168T072</accession>
<keyword evidence="3" id="KW-1185">Reference proteome</keyword>
<evidence type="ECO:0000313" key="2">
    <source>
        <dbReference type="EMBL" id="SAM09245.1"/>
    </source>
</evidence>
<protein>
    <submittedName>
        <fullName evidence="2">Uncharacterized protein</fullName>
    </submittedName>
</protein>
<dbReference type="OMA" id="YMANGAS"/>
<feature type="compositionally biased region" description="Low complexity" evidence="1">
    <location>
        <begin position="258"/>
        <end position="274"/>
    </location>
</feature>
<gene>
    <name evidence="2" type="primary">ABSGL_14919.1 scaffold 15133</name>
</gene>
<dbReference type="AlphaFoldDB" id="A0A168T072"/>
<reference evidence="2" key="1">
    <citation type="submission" date="2016-04" db="EMBL/GenBank/DDBJ databases">
        <authorList>
            <person name="Evans L.H."/>
            <person name="Alamgir A."/>
            <person name="Owens N."/>
            <person name="Weber N.D."/>
            <person name="Virtaneva K."/>
            <person name="Barbian K."/>
            <person name="Babar A."/>
            <person name="Rosenke K."/>
        </authorList>
    </citation>
    <scope>NUCLEOTIDE SEQUENCE [LARGE SCALE GENOMIC DNA]</scope>
    <source>
        <strain evidence="2">CBS 101.48</strain>
    </source>
</reference>
<feature type="region of interest" description="Disordered" evidence="1">
    <location>
        <begin position="1"/>
        <end position="26"/>
    </location>
</feature>
<feature type="region of interest" description="Disordered" evidence="1">
    <location>
        <begin position="256"/>
        <end position="352"/>
    </location>
</feature>
<organism evidence="2">
    <name type="scientific">Absidia glauca</name>
    <name type="common">Pin mould</name>
    <dbReference type="NCBI Taxonomy" id="4829"/>
    <lineage>
        <taxon>Eukaryota</taxon>
        <taxon>Fungi</taxon>
        <taxon>Fungi incertae sedis</taxon>
        <taxon>Mucoromycota</taxon>
        <taxon>Mucoromycotina</taxon>
        <taxon>Mucoromycetes</taxon>
        <taxon>Mucorales</taxon>
        <taxon>Cunninghamellaceae</taxon>
        <taxon>Absidia</taxon>
    </lineage>
</organism>
<dbReference type="STRING" id="4829.A0A168T072"/>
<evidence type="ECO:0000256" key="1">
    <source>
        <dbReference type="SAM" id="MobiDB-lite"/>
    </source>
</evidence>
<dbReference type="OrthoDB" id="2287742at2759"/>
<feature type="compositionally biased region" description="Pro residues" evidence="1">
    <location>
        <begin position="381"/>
        <end position="400"/>
    </location>
</feature>